<keyword evidence="3" id="KW-1185">Reference proteome</keyword>
<keyword evidence="1" id="KW-0472">Membrane</keyword>
<protein>
    <submittedName>
        <fullName evidence="2">Uncharacterized protein</fullName>
    </submittedName>
</protein>
<dbReference type="RefSeq" id="WP_343948824.1">
    <property type="nucleotide sequence ID" value="NZ_BAAAHQ010000004.1"/>
</dbReference>
<sequence length="196" mass="20003">MPVPGILRFGAICGVILALSLGIPGAVETFVGETTLTSLVLGLGAAFGVPALTAFHLYQGQATGRFGEVAYIVNTIGLSLFACVAFALNTVVFFLPPPVAKSLLAGPTGTIQLVGVAIFVIGTGLYSAAMVRAKVLPRTPAALYGVTLILLAVLAPLPDTPVTGLVHVFAAGSLIWLSMSLLRAPTLRPAPAPDGR</sequence>
<keyword evidence="1" id="KW-0812">Transmembrane</keyword>
<reference evidence="3" key="1">
    <citation type="journal article" date="2019" name="Int. J. Syst. Evol. Microbiol.">
        <title>The Global Catalogue of Microorganisms (GCM) 10K type strain sequencing project: providing services to taxonomists for standard genome sequencing and annotation.</title>
        <authorList>
            <consortium name="The Broad Institute Genomics Platform"/>
            <consortium name="The Broad Institute Genome Sequencing Center for Infectious Disease"/>
            <person name="Wu L."/>
            <person name="Ma J."/>
        </authorList>
    </citation>
    <scope>NUCLEOTIDE SEQUENCE [LARGE SCALE GENOMIC DNA]</scope>
    <source>
        <strain evidence="3">JCM 11136</strain>
    </source>
</reference>
<proteinExistence type="predicted"/>
<feature type="transmembrane region" description="Helical" evidence="1">
    <location>
        <begin position="39"/>
        <end position="58"/>
    </location>
</feature>
<gene>
    <name evidence="2" type="ORF">GCM10009560_13520</name>
</gene>
<feature type="transmembrane region" description="Helical" evidence="1">
    <location>
        <begin position="141"/>
        <end position="158"/>
    </location>
</feature>
<organism evidence="2 3">
    <name type="scientific">Nonomuraea longicatena</name>
    <dbReference type="NCBI Taxonomy" id="83682"/>
    <lineage>
        <taxon>Bacteria</taxon>
        <taxon>Bacillati</taxon>
        <taxon>Actinomycetota</taxon>
        <taxon>Actinomycetes</taxon>
        <taxon>Streptosporangiales</taxon>
        <taxon>Streptosporangiaceae</taxon>
        <taxon>Nonomuraea</taxon>
    </lineage>
</organism>
<dbReference type="EMBL" id="BAAAHQ010000004">
    <property type="protein sequence ID" value="GAA0917478.1"/>
    <property type="molecule type" value="Genomic_DNA"/>
</dbReference>
<evidence type="ECO:0000256" key="1">
    <source>
        <dbReference type="SAM" id="Phobius"/>
    </source>
</evidence>
<dbReference type="Proteomes" id="UP001501578">
    <property type="component" value="Unassembled WGS sequence"/>
</dbReference>
<accession>A0ABP3Z8Q3</accession>
<feature type="transmembrane region" description="Helical" evidence="1">
    <location>
        <begin position="7"/>
        <end position="27"/>
    </location>
</feature>
<comment type="caution">
    <text evidence="2">The sequence shown here is derived from an EMBL/GenBank/DDBJ whole genome shotgun (WGS) entry which is preliminary data.</text>
</comment>
<feature type="transmembrane region" description="Helical" evidence="1">
    <location>
        <begin position="110"/>
        <end position="129"/>
    </location>
</feature>
<feature type="transmembrane region" description="Helical" evidence="1">
    <location>
        <begin position="70"/>
        <end position="95"/>
    </location>
</feature>
<name>A0ABP3Z8Q3_9ACTN</name>
<evidence type="ECO:0000313" key="2">
    <source>
        <dbReference type="EMBL" id="GAA0917478.1"/>
    </source>
</evidence>
<evidence type="ECO:0000313" key="3">
    <source>
        <dbReference type="Proteomes" id="UP001501578"/>
    </source>
</evidence>
<keyword evidence="1" id="KW-1133">Transmembrane helix</keyword>
<feature type="transmembrane region" description="Helical" evidence="1">
    <location>
        <begin position="164"/>
        <end position="182"/>
    </location>
</feature>